<accession>A0A9E7SR05</accession>
<name>A0A9E7SR05_9CAUD</name>
<organism evidence="1 2">
    <name type="scientific">Brevundimonas phage vB_BpoS-Marchewka</name>
    <dbReference type="NCBI Taxonomy" id="2948604"/>
    <lineage>
        <taxon>Viruses</taxon>
        <taxon>Duplodnaviria</taxon>
        <taxon>Heunggongvirae</taxon>
        <taxon>Uroviricota</taxon>
        <taxon>Caudoviricetes</taxon>
        <taxon>Jeanschmidtviridae</taxon>
        <taxon>Marchewkavirus</taxon>
        <taxon>Marchewkavirus marchewka</taxon>
    </lineage>
</organism>
<dbReference type="EMBL" id="ON529851">
    <property type="protein sequence ID" value="UTC28564.1"/>
    <property type="molecule type" value="Genomic_DNA"/>
</dbReference>
<keyword evidence="2" id="KW-1185">Reference proteome</keyword>
<gene>
    <name evidence="1" type="ORF">MARCHEWKA_00510</name>
</gene>
<reference evidence="1" key="1">
    <citation type="submission" date="2022-04" db="EMBL/GenBank/DDBJ databases">
        <authorList>
            <person name="Friedrich I."/>
            <person name="Schneider D."/>
            <person name="Poehlein A."/>
            <person name="Hertel R."/>
            <person name="Daniel R."/>
        </authorList>
    </citation>
    <scope>NUCLEOTIDE SEQUENCE</scope>
</reference>
<proteinExistence type="predicted"/>
<dbReference type="Proteomes" id="UP001056634">
    <property type="component" value="Segment"/>
</dbReference>
<sequence>MTTALFHWNAGLADRMAPALGGDVKVYVVGAYTVERFDTILVVPPPDHRLKTQGARDGYSRWLGMLPALLAPGRIDRIYIL</sequence>
<protein>
    <submittedName>
        <fullName evidence="1">Uncharacterized protein</fullName>
    </submittedName>
</protein>
<evidence type="ECO:0000313" key="1">
    <source>
        <dbReference type="EMBL" id="UTC28564.1"/>
    </source>
</evidence>
<evidence type="ECO:0000313" key="2">
    <source>
        <dbReference type="Proteomes" id="UP001056634"/>
    </source>
</evidence>